<feature type="region of interest" description="Disordered" evidence="7">
    <location>
        <begin position="148"/>
        <end position="168"/>
    </location>
</feature>
<keyword evidence="11" id="KW-1185">Reference proteome</keyword>
<dbReference type="InterPro" id="IPR007185">
    <property type="entry name" value="DNA_pol_a/d/e_bsu"/>
</dbReference>
<evidence type="ECO:0000259" key="9">
    <source>
        <dbReference type="Pfam" id="PF22062"/>
    </source>
</evidence>
<dbReference type="Proteomes" id="UP001150538">
    <property type="component" value="Unassembled WGS sequence"/>
</dbReference>
<evidence type="ECO:0000256" key="2">
    <source>
        <dbReference type="ARBA" id="ARBA00007299"/>
    </source>
</evidence>
<evidence type="ECO:0000256" key="7">
    <source>
        <dbReference type="SAM" id="MobiDB-lite"/>
    </source>
</evidence>
<feature type="domain" description="DNA polymerase alpha/delta/epsilon subunit B" evidence="8">
    <location>
        <begin position="382"/>
        <end position="592"/>
    </location>
</feature>
<keyword evidence="4 6" id="KW-0235">DNA replication</keyword>
<name>A0A9W8AA55_9FUNG</name>
<dbReference type="OrthoDB" id="336885at2759"/>
<evidence type="ECO:0000256" key="6">
    <source>
        <dbReference type="PIRNR" id="PIRNR018300"/>
    </source>
</evidence>
<evidence type="ECO:0000259" key="8">
    <source>
        <dbReference type="Pfam" id="PF04042"/>
    </source>
</evidence>
<dbReference type="Gene3D" id="3.60.21.60">
    <property type="match status" value="2"/>
</dbReference>
<dbReference type="PANTHER" id="PTHR23061">
    <property type="entry name" value="DNA POLYMERASE 2 ALPHA 70 KDA SUBUNIT"/>
    <property type="match status" value="1"/>
</dbReference>
<evidence type="ECO:0000313" key="10">
    <source>
        <dbReference type="EMBL" id="KAJ1922352.1"/>
    </source>
</evidence>
<feature type="domain" description="DNA polymerase alpha subunit B OB" evidence="9">
    <location>
        <begin position="251"/>
        <end position="360"/>
    </location>
</feature>
<dbReference type="Pfam" id="PF04042">
    <property type="entry name" value="DNA_pol_E_B"/>
    <property type="match status" value="1"/>
</dbReference>
<evidence type="ECO:0000256" key="1">
    <source>
        <dbReference type="ARBA" id="ARBA00004123"/>
    </source>
</evidence>
<keyword evidence="10" id="KW-0239">DNA-directed DNA polymerase</keyword>
<dbReference type="PANTHER" id="PTHR23061:SF12">
    <property type="entry name" value="DNA POLYMERASE ALPHA SUBUNIT B"/>
    <property type="match status" value="1"/>
</dbReference>
<keyword evidence="10" id="KW-0808">Transferase</keyword>
<dbReference type="InterPro" id="IPR016722">
    <property type="entry name" value="DNA_pol_alpha_bsu"/>
</dbReference>
<reference evidence="10" key="1">
    <citation type="submission" date="2022-07" db="EMBL/GenBank/DDBJ databases">
        <title>Phylogenomic reconstructions and comparative analyses of Kickxellomycotina fungi.</title>
        <authorList>
            <person name="Reynolds N.K."/>
            <person name="Stajich J.E."/>
            <person name="Barry K."/>
            <person name="Grigoriev I.V."/>
            <person name="Crous P."/>
            <person name="Smith M.E."/>
        </authorList>
    </citation>
    <scope>NUCLEOTIDE SEQUENCE</scope>
    <source>
        <strain evidence="10">NBRC 100468</strain>
    </source>
</reference>
<comment type="function">
    <text evidence="6">Accessory subunit of the DNA polymerase alpha complex (also known as the alpha DNA polymerase-primase complex) which plays an essential role in the initiation of DNA synthesis.</text>
</comment>
<accession>A0A9W8AA55</accession>
<dbReference type="PIRSF" id="PIRSF018300">
    <property type="entry name" value="DNA_pol_alph_2"/>
    <property type="match status" value="1"/>
</dbReference>
<evidence type="ECO:0000256" key="5">
    <source>
        <dbReference type="ARBA" id="ARBA00023242"/>
    </source>
</evidence>
<dbReference type="GO" id="GO:0003887">
    <property type="term" value="F:DNA-directed DNA polymerase activity"/>
    <property type="evidence" value="ECO:0007669"/>
    <property type="project" value="UniProtKB-KW"/>
</dbReference>
<dbReference type="GO" id="GO:0006270">
    <property type="term" value="P:DNA replication initiation"/>
    <property type="evidence" value="ECO:0007669"/>
    <property type="project" value="TreeGrafter"/>
</dbReference>
<dbReference type="EMBL" id="JANBPU010000001">
    <property type="protein sequence ID" value="KAJ1922352.1"/>
    <property type="molecule type" value="Genomic_DNA"/>
</dbReference>
<dbReference type="GO" id="GO:0005658">
    <property type="term" value="C:alpha DNA polymerase:primase complex"/>
    <property type="evidence" value="ECO:0007669"/>
    <property type="project" value="TreeGrafter"/>
</dbReference>
<comment type="similarity">
    <text evidence="2 6">Belongs to the DNA polymerase alpha subunit B family.</text>
</comment>
<dbReference type="AlphaFoldDB" id="A0A9W8AA55"/>
<comment type="caution">
    <text evidence="10">The sequence shown here is derived from an EMBL/GenBank/DDBJ whole genome shotgun (WGS) entry which is preliminary data.</text>
</comment>
<dbReference type="InterPro" id="IPR054300">
    <property type="entry name" value="OB_DPOA2"/>
</dbReference>
<dbReference type="GO" id="GO:0003677">
    <property type="term" value="F:DNA binding"/>
    <property type="evidence" value="ECO:0007669"/>
    <property type="project" value="InterPro"/>
</dbReference>
<protein>
    <recommendedName>
        <fullName evidence="3 6">DNA polymerase alpha subunit B</fullName>
    </recommendedName>
</protein>
<keyword evidence="5 6" id="KW-0539">Nucleus</keyword>
<proteinExistence type="inferred from homology"/>
<evidence type="ECO:0000256" key="4">
    <source>
        <dbReference type="ARBA" id="ARBA00022705"/>
    </source>
</evidence>
<keyword evidence="10" id="KW-0548">Nucleotidyltransferase</keyword>
<sequence length="661" mass="73175">MISATNNQSIKDSIKQQFSGTTIPDDALAECESICQTFALSAQDLYVKWQKFLINSYGGSTTVQITKDRLLQLRQEVQRDQGQKILARPSQGNRLSRNRNKVHDKHSIDNIIQKISTTPKIRRLADPATTPKSHNRVGLLKAENGDAANGGIFSPNSLGSPTQQSPSATRFLERTNNNKIETILHPHLQQFSSKPDAEPLQIFVANPDLIEGLDGGSDNESKDDDTADLSAGLQNKRFRYMFEKIRNGVDSLEQRIESVIPEIKQGHNIASLGNPTYSRQDVVTAVGRICNDSSESNVDEPAHLTDTTVTLETSRRIGAGRRVPLNLKMVPSFAFFPGQIVALRGKNLDGKEFVVTEILDIPRLQASLTEVAHHEPREFTMAVASGPYTLSDNLEYDTLRELMSKLAEDKPDIVVLMGPFISESHPQIQQGSSDLSPSEIFSQKVLPQLALLKKSLHSHAKIAIVPSPDDLCLPFACYPQPIPDKLIQASLGTLNVAEFWPNPAQVVINGTSFAFNNIDTLLQIGSEEVARMPKYGDRLPRLARHCIEQRHFYPLFPPHKDANISLGYDSRAYLLGVPDVLFTPSKLHYFAKVADSVVCINPGKLTKGLSGGTYARLWIYGPESKTYPKNNTAPMDLVSQAMPDIVSNSSEDRIRAQIIRL</sequence>
<feature type="compositionally biased region" description="Polar residues" evidence="7">
    <location>
        <begin position="154"/>
        <end position="168"/>
    </location>
</feature>
<dbReference type="Pfam" id="PF22062">
    <property type="entry name" value="OB_DPOA2"/>
    <property type="match status" value="1"/>
</dbReference>
<comment type="subcellular location">
    <subcellularLocation>
        <location evidence="1 6">Nucleus</location>
    </subcellularLocation>
</comment>
<organism evidence="10 11">
    <name type="scientific">Mycoemilia scoparia</name>
    <dbReference type="NCBI Taxonomy" id="417184"/>
    <lineage>
        <taxon>Eukaryota</taxon>
        <taxon>Fungi</taxon>
        <taxon>Fungi incertae sedis</taxon>
        <taxon>Zoopagomycota</taxon>
        <taxon>Kickxellomycotina</taxon>
        <taxon>Kickxellomycetes</taxon>
        <taxon>Kickxellales</taxon>
        <taxon>Kickxellaceae</taxon>
        <taxon>Mycoemilia</taxon>
    </lineage>
</organism>
<evidence type="ECO:0000256" key="3">
    <source>
        <dbReference type="ARBA" id="ARBA00018596"/>
    </source>
</evidence>
<gene>
    <name evidence="10" type="primary">POL12</name>
    <name evidence="10" type="ORF">H4219_000214</name>
</gene>
<evidence type="ECO:0000313" key="11">
    <source>
        <dbReference type="Proteomes" id="UP001150538"/>
    </source>
</evidence>